<dbReference type="AlphaFoldDB" id="A0AAW2DKC9"/>
<dbReference type="EMBL" id="JAZDWU010000002">
    <property type="protein sequence ID" value="KAL0009785.1"/>
    <property type="molecule type" value="Genomic_DNA"/>
</dbReference>
<proteinExistence type="predicted"/>
<protein>
    <submittedName>
        <fullName evidence="1">Uncharacterized protein</fullName>
    </submittedName>
</protein>
<keyword evidence="2" id="KW-1185">Reference proteome</keyword>
<dbReference type="GO" id="GO:0015995">
    <property type="term" value="P:chlorophyll biosynthetic process"/>
    <property type="evidence" value="ECO:0007669"/>
    <property type="project" value="InterPro"/>
</dbReference>
<reference evidence="1 2" key="1">
    <citation type="submission" date="2024-01" db="EMBL/GenBank/DDBJ databases">
        <title>A telomere-to-telomere, gap-free genome of sweet tea (Lithocarpus litseifolius).</title>
        <authorList>
            <person name="Zhou J."/>
        </authorList>
    </citation>
    <scope>NUCLEOTIDE SEQUENCE [LARGE SCALE GENOMIC DNA]</scope>
    <source>
        <strain evidence="1">Zhou-2022a</strain>
        <tissue evidence="1">Leaf</tissue>
    </source>
</reference>
<organism evidence="1 2">
    <name type="scientific">Lithocarpus litseifolius</name>
    <dbReference type="NCBI Taxonomy" id="425828"/>
    <lineage>
        <taxon>Eukaryota</taxon>
        <taxon>Viridiplantae</taxon>
        <taxon>Streptophyta</taxon>
        <taxon>Embryophyta</taxon>
        <taxon>Tracheophyta</taxon>
        <taxon>Spermatophyta</taxon>
        <taxon>Magnoliopsida</taxon>
        <taxon>eudicotyledons</taxon>
        <taxon>Gunneridae</taxon>
        <taxon>Pentapetalae</taxon>
        <taxon>rosids</taxon>
        <taxon>fabids</taxon>
        <taxon>Fagales</taxon>
        <taxon>Fagaceae</taxon>
        <taxon>Lithocarpus</taxon>
    </lineage>
</organism>
<dbReference type="PANTHER" id="PTHR47310">
    <property type="entry name" value="PROTEIN FLUORESCENT IN BLUE LIGHT, CHLOROPLASTIC"/>
    <property type="match status" value="1"/>
</dbReference>
<evidence type="ECO:0000313" key="2">
    <source>
        <dbReference type="Proteomes" id="UP001459277"/>
    </source>
</evidence>
<dbReference type="PANTHER" id="PTHR47310:SF2">
    <property type="entry name" value="PROTEIN FLUORESCENT IN BLUE LIGHT, CHLOROPLASTIC"/>
    <property type="match status" value="1"/>
</dbReference>
<evidence type="ECO:0000313" key="1">
    <source>
        <dbReference type="EMBL" id="KAL0009785.1"/>
    </source>
</evidence>
<name>A0AAW2DKC9_9ROSI</name>
<comment type="caution">
    <text evidence="1">The sequence shown here is derived from an EMBL/GenBank/DDBJ whole genome shotgun (WGS) entry which is preliminary data.</text>
</comment>
<dbReference type="Proteomes" id="UP001459277">
    <property type="component" value="Unassembled WGS sequence"/>
</dbReference>
<gene>
    <name evidence="1" type="ORF">SO802_004893</name>
</gene>
<accession>A0AAW2DKC9</accession>
<dbReference type="InterPro" id="IPR044243">
    <property type="entry name" value="FLU"/>
</dbReference>
<sequence length="233" mass="25884">MNNYSCNNKNIIKLNRKTKSPQKHFPTFYPKQWRLCCVALPASSLLQTPSPNPHPTVRSTPQKITCSRYCNGLNRIQLNVKCGRGKYVEDMAKCGGFYYSGKIATLSYKVERFVSSLGNTFNGSSEMCQILPNLCCQENKQVGIPTMAFLISNPLMLSTPFKALAETSEADNSVFNMNMPLLLSVALKGKTVGALRRQAKIESYAPSLSYAPVGGRRPETEEIVVPKKQGLIY</sequence>